<evidence type="ECO:0000256" key="2">
    <source>
        <dbReference type="PIRSR" id="PIRSR006487-1"/>
    </source>
</evidence>
<accession>A0A2V3HS85</accession>
<evidence type="ECO:0000256" key="1">
    <source>
        <dbReference type="ARBA" id="ARBA00022946"/>
    </source>
</evidence>
<proteinExistence type="predicted"/>
<protein>
    <recommendedName>
        <fullName evidence="3">GCVT N-terminal domain-containing protein</fullName>
    </recommendedName>
</protein>
<keyword evidence="1" id="KW-0809">Transit peptide</keyword>
<dbReference type="NCBIfam" id="TIGR03317">
    <property type="entry name" value="ygfZ_signature"/>
    <property type="match status" value="1"/>
</dbReference>
<dbReference type="AlphaFoldDB" id="A0A2V3HS85"/>
<dbReference type="Pfam" id="PF01571">
    <property type="entry name" value="GCV_T"/>
    <property type="match status" value="1"/>
</dbReference>
<evidence type="ECO:0000259" key="3">
    <source>
        <dbReference type="Pfam" id="PF01571"/>
    </source>
</evidence>
<sequence>MSGEGFLHPLAEVFVVPSSISVVKGADGLEHLNRTLTADVSGLRLQGRQDALLCNANGRILDHLILCNLGEQVILVGNHGTGDETRQQLLQGVAWDEEVTVMNADGAIGHLRLLGKAVDRCLVGLGIDPSEIDSQSWTEFGSALISRTDVGDSAITEILVPSVELESLVESLVVNGAKTMDSARWSELRIRLGILERSEMNSSNLPFELGLHELIELDKGCYPGQEIHARMESRGRISRTLVRLFSDLPLPIGKHVSPNVGRITVTSYAEHEGGVVALAIIPNEARELEELVFEDGSLVKVELI</sequence>
<reference evidence="4 5" key="1">
    <citation type="journal article" date="2015" name="Nat. Commun.">
        <title>Genomic and transcriptomic evidence for scavenging of diverse organic compounds by widespread deep-sea archaea.</title>
        <authorList>
            <person name="Li M."/>
            <person name="Baker B.J."/>
            <person name="Anantharaman K."/>
            <person name="Jain S."/>
            <person name="Breier J.A."/>
            <person name="Dick G.J."/>
        </authorList>
    </citation>
    <scope>NUCLEOTIDE SEQUENCE [LARGE SCALE GENOMIC DNA]</scope>
    <source>
        <strain evidence="4">Cayman_51_deep</strain>
    </source>
</reference>
<dbReference type="PIRSF" id="PIRSF006487">
    <property type="entry name" value="GcvT"/>
    <property type="match status" value="1"/>
</dbReference>
<feature type="binding site" evidence="2">
    <location>
        <position position="157"/>
    </location>
    <ligand>
        <name>substrate</name>
    </ligand>
</feature>
<dbReference type="PANTHER" id="PTHR22602:SF0">
    <property type="entry name" value="TRANSFERASE CAF17, MITOCHONDRIAL-RELATED"/>
    <property type="match status" value="1"/>
</dbReference>
<feature type="domain" description="GCVT N-terminal" evidence="3">
    <location>
        <begin position="23"/>
        <end position="219"/>
    </location>
</feature>
<dbReference type="InterPro" id="IPR017703">
    <property type="entry name" value="YgfZ/GCV_T_CS"/>
</dbReference>
<dbReference type="InterPro" id="IPR027266">
    <property type="entry name" value="TrmE/GcvT-like"/>
</dbReference>
<evidence type="ECO:0000313" key="5">
    <source>
        <dbReference type="Proteomes" id="UP000248161"/>
    </source>
</evidence>
<comment type="caution">
    <text evidence="4">The sequence shown here is derived from an EMBL/GenBank/DDBJ whole genome shotgun (WGS) entry which is preliminary data.</text>
</comment>
<dbReference type="InterPro" id="IPR045179">
    <property type="entry name" value="YgfZ/GcvT"/>
</dbReference>
<dbReference type="PANTHER" id="PTHR22602">
    <property type="entry name" value="TRANSFERASE CAF17, MITOCHONDRIAL-RELATED"/>
    <property type="match status" value="1"/>
</dbReference>
<evidence type="ECO:0000313" key="4">
    <source>
        <dbReference type="EMBL" id="PXF21973.1"/>
    </source>
</evidence>
<gene>
    <name evidence="4" type="ORF">CXX69_02385</name>
</gene>
<dbReference type="Proteomes" id="UP000248161">
    <property type="component" value="Unassembled WGS sequence"/>
</dbReference>
<dbReference type="EMBL" id="PSPG01000004">
    <property type="protein sequence ID" value="PXF21973.1"/>
    <property type="molecule type" value="Genomic_DNA"/>
</dbReference>
<dbReference type="GO" id="GO:0016226">
    <property type="term" value="P:iron-sulfur cluster assembly"/>
    <property type="evidence" value="ECO:0007669"/>
    <property type="project" value="TreeGrafter"/>
</dbReference>
<dbReference type="Gene3D" id="3.30.1360.120">
    <property type="entry name" value="Probable tRNA modification gtpase trme, domain 1"/>
    <property type="match status" value="1"/>
</dbReference>
<name>A0A2V3HS85_9ARCH</name>
<dbReference type="SUPFAM" id="SSF103025">
    <property type="entry name" value="Folate-binding domain"/>
    <property type="match status" value="1"/>
</dbReference>
<dbReference type="InterPro" id="IPR006222">
    <property type="entry name" value="GCVT_N"/>
</dbReference>
<organism evidence="4 5">
    <name type="scientific">Candidatus Thalassarchaeum betae</name>
    <dbReference type="NCBI Taxonomy" id="2599289"/>
    <lineage>
        <taxon>Archaea</taxon>
        <taxon>Methanobacteriati</taxon>
        <taxon>Thermoplasmatota</taxon>
        <taxon>Candidatus Poseidoniia</taxon>
        <taxon>Candidatus Poseidoniales</taxon>
        <taxon>Candidatus Thalassarchaeaceae</taxon>
        <taxon>Candidatus Thalassarchaeum</taxon>
    </lineage>
</organism>